<gene>
    <name evidence="3" type="ORF">GP486_006214</name>
</gene>
<name>A0A9P8IH86_9PEZI</name>
<accession>A0A9P8IH86</accession>
<dbReference type="EMBL" id="JAGHQM010001334">
    <property type="protein sequence ID" value="KAH0555839.1"/>
    <property type="molecule type" value="Genomic_DNA"/>
</dbReference>
<feature type="domain" description="Stc1" evidence="2">
    <location>
        <begin position="33"/>
        <end position="110"/>
    </location>
</feature>
<feature type="region of interest" description="Disordered" evidence="1">
    <location>
        <begin position="151"/>
        <end position="232"/>
    </location>
</feature>
<evidence type="ECO:0000313" key="4">
    <source>
        <dbReference type="Proteomes" id="UP000750711"/>
    </source>
</evidence>
<dbReference type="Pfam" id="PF12898">
    <property type="entry name" value="Stc1"/>
    <property type="match status" value="1"/>
</dbReference>
<sequence>MSEPFKDTAAEKAYGRAFDKADLGDPAVAQRIKCKTCREMRKKELFSENQLNELRHKIYQCGKQITMFNAQIKCKLCSGLQPNQMLCFGCGEIKTFNDFAKAQRHSPDNAFIAETEPGLEVLSQDEDSDLSGTEYDIQAVDHALQGLDIQTTEPHESPSSSISVGNSDKFTPGDGDDTLGSKRALRSSSITSKSSMGRSISMATVDSKEGRANKVGSSLTDRGGAPGGGVALSGSTDMDHCKIIGERGGRSFFTAYDSGGHAYLRQAEYASDEERSVSELTEVSRGGWGRIDVTEQRDDDFASAWTGGRGSSGVKAGEPAQQMLEVAKTSYFKGKMIGASGGSDGDSENDLPEL</sequence>
<feature type="compositionally biased region" description="Polar residues" evidence="1">
    <location>
        <begin position="186"/>
        <end position="204"/>
    </location>
</feature>
<dbReference type="AlphaFoldDB" id="A0A9P8IH86"/>
<proteinExistence type="predicted"/>
<keyword evidence="4" id="KW-1185">Reference proteome</keyword>
<dbReference type="Proteomes" id="UP000750711">
    <property type="component" value="Unassembled WGS sequence"/>
</dbReference>
<comment type="caution">
    <text evidence="3">The sequence shown here is derived from an EMBL/GenBank/DDBJ whole genome shotgun (WGS) entry which is preliminary data.</text>
</comment>
<evidence type="ECO:0000313" key="3">
    <source>
        <dbReference type="EMBL" id="KAH0555839.1"/>
    </source>
</evidence>
<evidence type="ECO:0000259" key="2">
    <source>
        <dbReference type="Pfam" id="PF12898"/>
    </source>
</evidence>
<dbReference type="InterPro" id="IPR024630">
    <property type="entry name" value="Stc1"/>
</dbReference>
<evidence type="ECO:0000256" key="1">
    <source>
        <dbReference type="SAM" id="MobiDB-lite"/>
    </source>
</evidence>
<organism evidence="3 4">
    <name type="scientific">Trichoglossum hirsutum</name>
    <dbReference type="NCBI Taxonomy" id="265104"/>
    <lineage>
        <taxon>Eukaryota</taxon>
        <taxon>Fungi</taxon>
        <taxon>Dikarya</taxon>
        <taxon>Ascomycota</taxon>
        <taxon>Pezizomycotina</taxon>
        <taxon>Geoglossomycetes</taxon>
        <taxon>Geoglossales</taxon>
        <taxon>Geoglossaceae</taxon>
        <taxon>Trichoglossum</taxon>
    </lineage>
</organism>
<protein>
    <recommendedName>
        <fullName evidence="2">Stc1 domain-containing protein</fullName>
    </recommendedName>
</protein>
<feature type="compositionally biased region" description="Polar residues" evidence="1">
    <location>
        <begin position="151"/>
        <end position="169"/>
    </location>
</feature>
<reference evidence="3" key="1">
    <citation type="submission" date="2021-03" db="EMBL/GenBank/DDBJ databases">
        <title>Comparative genomics and phylogenomic investigation of the class Geoglossomycetes provide insights into ecological specialization and systematics.</title>
        <authorList>
            <person name="Melie T."/>
            <person name="Pirro S."/>
            <person name="Miller A.N."/>
            <person name="Quandt A."/>
        </authorList>
    </citation>
    <scope>NUCLEOTIDE SEQUENCE</scope>
    <source>
        <strain evidence="3">CAQ_001_2017</strain>
    </source>
</reference>